<dbReference type="SUPFAM" id="SSF103473">
    <property type="entry name" value="MFS general substrate transporter"/>
    <property type="match status" value="1"/>
</dbReference>
<feature type="transmembrane region" description="Helical" evidence="6">
    <location>
        <begin position="164"/>
        <end position="186"/>
    </location>
</feature>
<feature type="transmembrane region" description="Helical" evidence="6">
    <location>
        <begin position="45"/>
        <end position="66"/>
    </location>
</feature>
<gene>
    <name evidence="8" type="ORF">ABHD89_000919</name>
</gene>
<evidence type="ECO:0000256" key="6">
    <source>
        <dbReference type="SAM" id="Phobius"/>
    </source>
</evidence>
<evidence type="ECO:0000256" key="2">
    <source>
        <dbReference type="ARBA" id="ARBA00022448"/>
    </source>
</evidence>
<dbReference type="RefSeq" id="WP_230820203.1">
    <property type="nucleotide sequence ID" value="NZ_JAJNCU010000001.1"/>
</dbReference>
<dbReference type="EMBL" id="JBDZDV010000001">
    <property type="protein sequence ID" value="MET3110531.1"/>
    <property type="molecule type" value="Genomic_DNA"/>
</dbReference>
<protein>
    <submittedName>
        <fullName evidence="8">Sugar phosphate permease</fullName>
    </submittedName>
</protein>
<evidence type="ECO:0000256" key="3">
    <source>
        <dbReference type="ARBA" id="ARBA00022692"/>
    </source>
</evidence>
<keyword evidence="4 6" id="KW-1133">Transmembrane helix</keyword>
<feature type="domain" description="Major facilitator superfamily (MFS) profile" evidence="7">
    <location>
        <begin position="14"/>
        <end position="400"/>
    </location>
</feature>
<keyword evidence="5 6" id="KW-0472">Membrane</keyword>
<evidence type="ECO:0000313" key="8">
    <source>
        <dbReference type="EMBL" id="MET3110531.1"/>
    </source>
</evidence>
<reference evidence="8 9" key="1">
    <citation type="submission" date="2024-05" db="EMBL/GenBank/DDBJ databases">
        <title>Genomic Encyclopedia of Type Strains, Phase IV (KMG-IV): sequencing the most valuable type-strain genomes for metagenomic binning, comparative biology and taxonomic classification.</title>
        <authorList>
            <person name="Goeker M."/>
        </authorList>
    </citation>
    <scope>NUCLEOTIDE SEQUENCE [LARGE SCALE GENOMIC DNA]</scope>
    <source>
        <strain evidence="8 9">DSM 25286</strain>
    </source>
</reference>
<comment type="subcellular location">
    <subcellularLocation>
        <location evidence="1">Cell membrane</location>
        <topology evidence="1">Multi-pass membrane protein</topology>
    </subcellularLocation>
</comment>
<proteinExistence type="predicted"/>
<feature type="transmembrane region" description="Helical" evidence="6">
    <location>
        <begin position="78"/>
        <end position="95"/>
    </location>
</feature>
<keyword evidence="3 6" id="KW-0812">Transmembrane</keyword>
<keyword evidence="2" id="KW-0813">Transport</keyword>
<feature type="transmembrane region" description="Helical" evidence="6">
    <location>
        <begin position="281"/>
        <end position="302"/>
    </location>
</feature>
<dbReference type="InterPro" id="IPR036259">
    <property type="entry name" value="MFS_trans_sf"/>
</dbReference>
<dbReference type="Gene3D" id="1.20.1250.20">
    <property type="entry name" value="MFS general substrate transporter like domains"/>
    <property type="match status" value="2"/>
</dbReference>
<dbReference type="Proteomes" id="UP001549019">
    <property type="component" value="Unassembled WGS sequence"/>
</dbReference>
<evidence type="ECO:0000256" key="5">
    <source>
        <dbReference type="ARBA" id="ARBA00023136"/>
    </source>
</evidence>
<dbReference type="InterPro" id="IPR052952">
    <property type="entry name" value="MFS-Transporter"/>
</dbReference>
<feature type="transmembrane region" description="Helical" evidence="6">
    <location>
        <begin position="12"/>
        <end position="33"/>
    </location>
</feature>
<dbReference type="PANTHER" id="PTHR23527">
    <property type="entry name" value="BLL3282 PROTEIN"/>
    <property type="match status" value="1"/>
</dbReference>
<keyword evidence="9" id="KW-1185">Reference proteome</keyword>
<feature type="transmembrane region" description="Helical" evidence="6">
    <location>
        <begin position="341"/>
        <end position="364"/>
    </location>
</feature>
<evidence type="ECO:0000256" key="1">
    <source>
        <dbReference type="ARBA" id="ARBA00004651"/>
    </source>
</evidence>
<accession>A0ABV2E7Y3</accession>
<name>A0ABV2E7Y3_9STAP</name>
<evidence type="ECO:0000313" key="9">
    <source>
        <dbReference type="Proteomes" id="UP001549019"/>
    </source>
</evidence>
<feature type="transmembrane region" description="Helical" evidence="6">
    <location>
        <begin position="247"/>
        <end position="269"/>
    </location>
</feature>
<dbReference type="PROSITE" id="PS50850">
    <property type="entry name" value="MFS"/>
    <property type="match status" value="1"/>
</dbReference>
<feature type="transmembrane region" description="Helical" evidence="6">
    <location>
        <begin position="215"/>
        <end position="241"/>
    </location>
</feature>
<dbReference type="InterPro" id="IPR020846">
    <property type="entry name" value="MFS_dom"/>
</dbReference>
<evidence type="ECO:0000256" key="4">
    <source>
        <dbReference type="ARBA" id="ARBA00022989"/>
    </source>
</evidence>
<dbReference type="Pfam" id="PF07690">
    <property type="entry name" value="MFS_1"/>
    <property type="match status" value="1"/>
</dbReference>
<comment type="caution">
    <text evidence="8">The sequence shown here is derived from an EMBL/GenBank/DDBJ whole genome shotgun (WGS) entry which is preliminary data.</text>
</comment>
<dbReference type="InterPro" id="IPR011701">
    <property type="entry name" value="MFS"/>
</dbReference>
<feature type="transmembrane region" description="Helical" evidence="6">
    <location>
        <begin position="376"/>
        <end position="396"/>
    </location>
</feature>
<organism evidence="8 9">
    <name type="scientific">Salinicoccus halitifaciens</name>
    <dbReference type="NCBI Taxonomy" id="1073415"/>
    <lineage>
        <taxon>Bacteria</taxon>
        <taxon>Bacillati</taxon>
        <taxon>Bacillota</taxon>
        <taxon>Bacilli</taxon>
        <taxon>Bacillales</taxon>
        <taxon>Staphylococcaceae</taxon>
        <taxon>Salinicoccus</taxon>
    </lineage>
</organism>
<feature type="transmembrane region" description="Helical" evidence="6">
    <location>
        <begin position="308"/>
        <end position="329"/>
    </location>
</feature>
<evidence type="ECO:0000259" key="7">
    <source>
        <dbReference type="PROSITE" id="PS50850"/>
    </source>
</evidence>
<dbReference type="PANTHER" id="PTHR23527:SF1">
    <property type="entry name" value="BLL3282 PROTEIN"/>
    <property type="match status" value="1"/>
</dbReference>
<sequence>MENVTESRLFPWKMLVFLFFIQLVIAFVARSLAPLGAVIGQDLNLTMFQIGLFPAALFLGQSLVSIPSGILTDKIGSRNMLVIISLLLSITFYLIALSSSFLMIFILIIFAGFAYGSSHPSTNKGVNSWFDLKKRGTAMGIKQMGVTMGSASAALLLLPLATSIGWPGALSVAASILLIFGIIFYFKYQEPEKLNTIKKTEIESNPLNIFLHRKLILITISAMLLSGSQAVLNTFIVLYAFESLSLSLILAGILLGIAEFGGAVGRLGWGWLSDNLFSGRRLIVLLIISVLVAVQSIITSLMPVGTPFYLTCIIIFIFGLGASGFNGIWMNATSEIVPSSLSGTATGVSITFSSWGAILFPPLFGIIRDYTGSYFWGWWLIVLLMIISTLALLIAVKSKNKY</sequence>